<proteinExistence type="predicted"/>
<dbReference type="Proteomes" id="UP000831701">
    <property type="component" value="Chromosome 11"/>
</dbReference>
<protein>
    <submittedName>
        <fullName evidence="1">Uncharacterized protein</fullName>
    </submittedName>
</protein>
<dbReference type="EMBL" id="CM041541">
    <property type="protein sequence ID" value="KAI3365939.1"/>
    <property type="molecule type" value="Genomic_DNA"/>
</dbReference>
<name>A0ACB8WDW2_9TELE</name>
<comment type="caution">
    <text evidence="1">The sequence shown here is derived from an EMBL/GenBank/DDBJ whole genome shotgun (WGS) entry which is preliminary data.</text>
</comment>
<sequence>MIQRRHGRRSSGGAFLQRGWDDCTILRRGWMGPCIA</sequence>
<reference evidence="1" key="1">
    <citation type="submission" date="2022-04" db="EMBL/GenBank/DDBJ databases">
        <title>Jade perch genome.</title>
        <authorList>
            <person name="Chao B."/>
        </authorList>
    </citation>
    <scope>NUCLEOTIDE SEQUENCE</scope>
    <source>
        <strain evidence="1">CB-2022</strain>
    </source>
</reference>
<accession>A0ACB8WDW2</accession>
<organism evidence="1 2">
    <name type="scientific">Scortum barcoo</name>
    <name type="common">barcoo grunter</name>
    <dbReference type="NCBI Taxonomy" id="214431"/>
    <lineage>
        <taxon>Eukaryota</taxon>
        <taxon>Metazoa</taxon>
        <taxon>Chordata</taxon>
        <taxon>Craniata</taxon>
        <taxon>Vertebrata</taxon>
        <taxon>Euteleostomi</taxon>
        <taxon>Actinopterygii</taxon>
        <taxon>Neopterygii</taxon>
        <taxon>Teleostei</taxon>
        <taxon>Neoteleostei</taxon>
        <taxon>Acanthomorphata</taxon>
        <taxon>Eupercaria</taxon>
        <taxon>Centrarchiformes</taxon>
        <taxon>Terapontoidei</taxon>
        <taxon>Terapontidae</taxon>
        <taxon>Scortum</taxon>
    </lineage>
</organism>
<gene>
    <name evidence="1" type="ORF">L3Q82_009704</name>
</gene>
<keyword evidence="2" id="KW-1185">Reference proteome</keyword>
<evidence type="ECO:0000313" key="1">
    <source>
        <dbReference type="EMBL" id="KAI3365939.1"/>
    </source>
</evidence>
<evidence type="ECO:0000313" key="2">
    <source>
        <dbReference type="Proteomes" id="UP000831701"/>
    </source>
</evidence>